<proteinExistence type="predicted"/>
<reference evidence="1" key="1">
    <citation type="submission" date="2019-08" db="EMBL/GenBank/DDBJ databases">
        <authorList>
            <person name="Kucharzyk K."/>
            <person name="Murdoch R.W."/>
            <person name="Higgins S."/>
            <person name="Loffler F."/>
        </authorList>
    </citation>
    <scope>NUCLEOTIDE SEQUENCE</scope>
</reference>
<protein>
    <submittedName>
        <fullName evidence="1">Uncharacterized protein</fullName>
    </submittedName>
</protein>
<sequence length="297" mass="30853">MTRNVELGQPFVYHLGIFSVELVDDVAHGVFVPGYGRGGDDDPVSGQNIHLAVGGKCHPGKGGHGLALASRSDDADFVLGQGLDLIEVHQDPLGYHHIPQLGGDLDCVFHAAPGNRNLAAIAGGHVDYLLDPVHVGGEGGDDDPLLAAAEQDVEAGADAALALGVAFALHIGGVAQQGKDPFLPQLSQAGQVHHSALDRGGIDFKVAGMHADTHRAADGKTHRVRDGMVGVDKLDAEFPRSDSLSGFTCDNFGTGHQMMLFQLELYQAGSHAGGINGHVHVPKKIGQGPDVVLMAVG</sequence>
<name>A0A644XRV4_9ZZZZ</name>
<dbReference type="AlphaFoldDB" id="A0A644XRV4"/>
<organism evidence="1">
    <name type="scientific">bioreactor metagenome</name>
    <dbReference type="NCBI Taxonomy" id="1076179"/>
    <lineage>
        <taxon>unclassified sequences</taxon>
        <taxon>metagenomes</taxon>
        <taxon>ecological metagenomes</taxon>
    </lineage>
</organism>
<dbReference type="EMBL" id="VSSQ01003053">
    <property type="protein sequence ID" value="MPM18809.1"/>
    <property type="molecule type" value="Genomic_DNA"/>
</dbReference>
<accession>A0A644XRV4</accession>
<evidence type="ECO:0000313" key="1">
    <source>
        <dbReference type="EMBL" id="MPM18809.1"/>
    </source>
</evidence>
<comment type="caution">
    <text evidence="1">The sequence shown here is derived from an EMBL/GenBank/DDBJ whole genome shotgun (WGS) entry which is preliminary data.</text>
</comment>
<gene>
    <name evidence="1" type="ORF">SDC9_65225</name>
</gene>